<proteinExistence type="predicted"/>
<dbReference type="EMBL" id="CP042306">
    <property type="protein sequence ID" value="QDZ06441.1"/>
    <property type="molecule type" value="Genomic_DNA"/>
</dbReference>
<gene>
    <name evidence="1" type="ORF">FPZ24_02255</name>
</gene>
<evidence type="ECO:0000313" key="1">
    <source>
        <dbReference type="EMBL" id="QDZ06441.1"/>
    </source>
</evidence>
<dbReference type="KEGG" id="spai:FPZ24_02255"/>
<dbReference type="Proteomes" id="UP000315673">
    <property type="component" value="Chromosome"/>
</dbReference>
<name>A0A5B8LEE5_9SPHN</name>
<dbReference type="RefSeq" id="WP_146569525.1">
    <property type="nucleotide sequence ID" value="NZ_CP042306.1"/>
</dbReference>
<dbReference type="OrthoDB" id="7573531at2"/>
<organism evidence="1 2">
    <name type="scientific">Sphingomonas panacisoli</name>
    <dbReference type="NCBI Taxonomy" id="1813879"/>
    <lineage>
        <taxon>Bacteria</taxon>
        <taxon>Pseudomonadati</taxon>
        <taxon>Pseudomonadota</taxon>
        <taxon>Alphaproteobacteria</taxon>
        <taxon>Sphingomonadales</taxon>
        <taxon>Sphingomonadaceae</taxon>
        <taxon>Sphingomonas</taxon>
    </lineage>
</organism>
<protein>
    <submittedName>
        <fullName evidence="1">Uncharacterized protein</fullName>
    </submittedName>
</protein>
<accession>A0A5B8LEE5</accession>
<keyword evidence="2" id="KW-1185">Reference proteome</keyword>
<sequence length="105" mass="10834">MLGAMLILMQSIPVAPPPLPTAGPVLPKALSVVSSCDPSDTDIVVCGKIDPDQYRVRPLGPPPNGKPLSPMTAKLGNGTIDGRAKERCVGGFCAPALMGTIKLPF</sequence>
<evidence type="ECO:0000313" key="2">
    <source>
        <dbReference type="Proteomes" id="UP000315673"/>
    </source>
</evidence>
<reference evidence="1 2" key="1">
    <citation type="submission" date="2019-07" db="EMBL/GenBank/DDBJ databases">
        <title>Full genome sequence of Sphingomonas sp. 4R-6-7(HKS19).</title>
        <authorList>
            <person name="Im W.-T."/>
        </authorList>
    </citation>
    <scope>NUCLEOTIDE SEQUENCE [LARGE SCALE GENOMIC DNA]</scope>
    <source>
        <strain evidence="1 2">HKS19</strain>
    </source>
</reference>
<dbReference type="AlphaFoldDB" id="A0A5B8LEE5"/>